<keyword evidence="1" id="KW-0812">Transmembrane</keyword>
<organism evidence="3 4">
    <name type="scientific">Pyricularia grisea</name>
    <name type="common">Crabgrass-specific blast fungus</name>
    <name type="synonym">Magnaporthe grisea</name>
    <dbReference type="NCBI Taxonomy" id="148305"/>
    <lineage>
        <taxon>Eukaryota</taxon>
        <taxon>Fungi</taxon>
        <taxon>Dikarya</taxon>
        <taxon>Ascomycota</taxon>
        <taxon>Pezizomycotina</taxon>
        <taxon>Sordariomycetes</taxon>
        <taxon>Sordariomycetidae</taxon>
        <taxon>Magnaporthales</taxon>
        <taxon>Pyriculariaceae</taxon>
        <taxon>Pyricularia</taxon>
    </lineage>
</organism>
<reference evidence="3 4" key="1">
    <citation type="journal article" date="2019" name="Mol. Biol. Evol.">
        <title>Blast fungal genomes show frequent chromosomal changes, gene gains and losses, and effector gene turnover.</title>
        <authorList>
            <person name="Gomez Luciano L.B."/>
            <person name="Jason Tsai I."/>
            <person name="Chuma I."/>
            <person name="Tosa Y."/>
            <person name="Chen Y.H."/>
            <person name="Li J.Y."/>
            <person name="Li M.Y."/>
            <person name="Jade Lu M.Y."/>
            <person name="Nakayashiki H."/>
            <person name="Li W.H."/>
        </authorList>
    </citation>
    <scope>NUCLEOTIDE SEQUENCE [LARGE SCALE GENOMIC DNA]</scope>
    <source>
        <strain evidence="3 4">NI907</strain>
    </source>
</reference>
<evidence type="ECO:0000313" key="3">
    <source>
        <dbReference type="Proteomes" id="UP000515153"/>
    </source>
</evidence>
<dbReference type="SUPFAM" id="SSF54626">
    <property type="entry name" value="Chalcone isomerase"/>
    <property type="match status" value="1"/>
</dbReference>
<dbReference type="GeneID" id="41961541"/>
<dbReference type="KEGG" id="pgri:PgNI_06611"/>
<reference evidence="4" key="2">
    <citation type="submission" date="2019-10" db="EMBL/GenBank/DDBJ databases">
        <authorList>
            <consortium name="NCBI Genome Project"/>
        </authorList>
    </citation>
    <scope>NUCLEOTIDE SEQUENCE</scope>
    <source>
        <strain evidence="4">NI907</strain>
    </source>
</reference>
<keyword evidence="3" id="KW-1185">Reference proteome</keyword>
<feature type="domain" description="Chalcone isomerase" evidence="2">
    <location>
        <begin position="166"/>
        <end position="376"/>
    </location>
</feature>
<dbReference type="InterPro" id="IPR036298">
    <property type="entry name" value="Chalcone_isomerase_sf"/>
</dbReference>
<proteinExistence type="predicted"/>
<dbReference type="RefSeq" id="XP_030981938.1">
    <property type="nucleotide sequence ID" value="XM_031126632.1"/>
</dbReference>
<feature type="transmembrane region" description="Helical" evidence="1">
    <location>
        <begin position="59"/>
        <end position="77"/>
    </location>
</feature>
<dbReference type="Gene3D" id="3.50.70.10">
    <property type="match status" value="1"/>
</dbReference>
<accession>A0A6P8B443</accession>
<evidence type="ECO:0000313" key="4">
    <source>
        <dbReference type="RefSeq" id="XP_030981938.1"/>
    </source>
</evidence>
<protein>
    <recommendedName>
        <fullName evidence="2">Chalcone isomerase domain-containing protein</fullName>
    </recommendedName>
</protein>
<gene>
    <name evidence="4" type="ORF">PgNI_06611</name>
</gene>
<dbReference type="GO" id="GO:0016872">
    <property type="term" value="F:intramolecular lyase activity"/>
    <property type="evidence" value="ECO:0007669"/>
    <property type="project" value="InterPro"/>
</dbReference>
<sequence length="395" mass="43610">MLRQPASRCLRPLPRRQQLTQTRTIFSRRSRASPGRAREELNVQRLAQESHDYNQMRRTFLTAGAIAGIISFVYTAYKLKVAIDNQPAKLDSTLPPSDPLLDGGNRKVILHDEQGRELVPTGNKTVEFFPRTIDLPTVSENSASSVPSDPLAPPVVVNPSPTQQTTEYTLVGLGTRSVTFIGINVYVVGFYVATADIAALQSRLVKRVNPIATTLVAGEKGDLHKALLDPVEGEAIWNELLRDGIPARSAFRILPVRDTDFHHLRDGFVRAIQARSDKLLDEAGSNAGGDLVKADKDAFGESMRAFRQLFNRGKVPKSKELLLIREDGGRLRVVYDDGKNREVIGTVDDERVSRALWLNYLAGKNVASEPARKSIADGVLEFVERPVGTIATRVL</sequence>
<keyword evidence="1" id="KW-1133">Transmembrane helix</keyword>
<dbReference type="Proteomes" id="UP000515153">
    <property type="component" value="Chromosome I"/>
</dbReference>
<dbReference type="OrthoDB" id="18193at2759"/>
<reference evidence="4" key="3">
    <citation type="submission" date="2025-08" db="UniProtKB">
        <authorList>
            <consortium name="RefSeq"/>
        </authorList>
    </citation>
    <scope>IDENTIFICATION</scope>
    <source>
        <strain evidence="4">NI907</strain>
    </source>
</reference>
<dbReference type="PANTHER" id="PTHR47284:SF3">
    <property type="entry name" value="FATTY-ACID-BINDING PROTEIN 2"/>
    <property type="match status" value="1"/>
</dbReference>
<dbReference type="AlphaFoldDB" id="A0A6P8B443"/>
<name>A0A6P8B443_PYRGI</name>
<evidence type="ECO:0000259" key="2">
    <source>
        <dbReference type="Pfam" id="PF16035"/>
    </source>
</evidence>
<dbReference type="InterPro" id="IPR016087">
    <property type="entry name" value="Chalcone_isomerase"/>
</dbReference>
<keyword evidence="1" id="KW-0472">Membrane</keyword>
<dbReference type="Pfam" id="PF16035">
    <property type="entry name" value="Chalcone_2"/>
    <property type="match status" value="1"/>
</dbReference>
<dbReference type="PANTHER" id="PTHR47284">
    <property type="entry name" value="FATTY-ACID-BINDING PROTEIN 2"/>
    <property type="match status" value="1"/>
</dbReference>
<dbReference type="InterPro" id="IPR016088">
    <property type="entry name" value="Chalcone_isomerase_3-sand"/>
</dbReference>
<evidence type="ECO:0000256" key="1">
    <source>
        <dbReference type="SAM" id="Phobius"/>
    </source>
</evidence>